<dbReference type="Pfam" id="PF00957">
    <property type="entry name" value="Synaptobrevin"/>
    <property type="match status" value="1"/>
</dbReference>
<keyword evidence="5" id="KW-0472">Membrane</keyword>
<evidence type="ECO:0000259" key="14">
    <source>
        <dbReference type="PROSITE" id="PS50892"/>
    </source>
</evidence>
<comment type="function">
    <text evidence="9">Vesicular soluble NSF attachment protein receptor (v-SNARE) mediating vesicle docking and fusion to a specific acceptor cellular compartment. Functions in endoplasmic reticulum to Golgi transport; as part of a SNARE complex composed of GOSR1, GOSR2 and STX5. Functions in early/recycling endosome to TGN transport; as part of a SNARE complex composed of BET1L, GOSR1 and STX5. Has a S-palmitoyl transferase activity.</text>
</comment>
<dbReference type="PROSITE" id="PS50892">
    <property type="entry name" value="V_SNARE"/>
    <property type="match status" value="1"/>
</dbReference>
<reference evidence="16" key="1">
    <citation type="submission" date="2012-07" db="EMBL/GenBank/DDBJ databases">
        <title>Genome of the Chinese tree shrew, a rising model animal genetically related to primates.</title>
        <authorList>
            <person name="Zhang G."/>
            <person name="Fan Y."/>
            <person name="Yao Y."/>
            <person name="Huang Z."/>
        </authorList>
    </citation>
    <scope>NUCLEOTIDE SEQUENCE [LARGE SCALE GENOMIC DNA]</scope>
</reference>
<proteinExistence type="inferred from homology"/>
<keyword evidence="8" id="KW-0636">Prenylation</keyword>
<dbReference type="SUPFAM" id="SSF58038">
    <property type="entry name" value="SNARE fusion complex"/>
    <property type="match status" value="1"/>
</dbReference>
<evidence type="ECO:0000256" key="11">
    <source>
        <dbReference type="ARBA" id="ARBA00026133"/>
    </source>
</evidence>
<dbReference type="PANTHER" id="PTHR45806">
    <property type="entry name" value="SYNAPTOBREVIN HOMOLOG YKT6"/>
    <property type="match status" value="1"/>
</dbReference>
<feature type="domain" description="Longin" evidence="13">
    <location>
        <begin position="8"/>
        <end position="127"/>
    </location>
</feature>
<dbReference type="FunFam" id="3.30.450.50:FF:000013">
    <property type="entry name" value="Synaptobrevin homolog YKT6"/>
    <property type="match status" value="1"/>
</dbReference>
<dbReference type="PROSITE" id="PS50859">
    <property type="entry name" value="LONGIN"/>
    <property type="match status" value="1"/>
</dbReference>
<dbReference type="SUPFAM" id="SSF64356">
    <property type="entry name" value="SNARE-like"/>
    <property type="match status" value="1"/>
</dbReference>
<gene>
    <name evidence="15" type="ORF">TREES_T100018888</name>
</gene>
<keyword evidence="3" id="KW-0488">Methylation</keyword>
<dbReference type="CDD" id="cd14824">
    <property type="entry name" value="Longin"/>
    <property type="match status" value="1"/>
</dbReference>
<protein>
    <recommendedName>
        <fullName evidence="11">Synaptobrevin homolog YKT6</fullName>
    </recommendedName>
</protein>
<dbReference type="InParanoid" id="L8Y6A4"/>
<dbReference type="InterPro" id="IPR010908">
    <property type="entry name" value="Longin_dom"/>
</dbReference>
<dbReference type="GO" id="GO:0030659">
    <property type="term" value="C:cytoplasmic vesicle membrane"/>
    <property type="evidence" value="ECO:0007669"/>
    <property type="project" value="UniProtKB-SubCell"/>
</dbReference>
<dbReference type="Gene3D" id="3.30.450.50">
    <property type="entry name" value="Longin domain"/>
    <property type="match status" value="1"/>
</dbReference>
<name>L8Y6A4_TUPCH</name>
<dbReference type="AlphaFoldDB" id="L8Y6A4"/>
<evidence type="ECO:0000256" key="12">
    <source>
        <dbReference type="PROSITE-ProRule" id="PRU00290"/>
    </source>
</evidence>
<evidence type="ECO:0000256" key="5">
    <source>
        <dbReference type="ARBA" id="ARBA00023136"/>
    </source>
</evidence>
<dbReference type="CDD" id="cd15867">
    <property type="entry name" value="R-SNARE_YKT6"/>
    <property type="match status" value="1"/>
</dbReference>
<dbReference type="eggNOG" id="KOG0861">
    <property type="taxonomic scope" value="Eukaryota"/>
</dbReference>
<dbReference type="Pfam" id="PF13774">
    <property type="entry name" value="Longin"/>
    <property type="match status" value="1"/>
</dbReference>
<dbReference type="Gene3D" id="1.20.5.110">
    <property type="match status" value="1"/>
</dbReference>
<feature type="domain" description="V-SNARE coiled-coil homology" evidence="14">
    <location>
        <begin position="138"/>
        <end position="201"/>
    </location>
</feature>
<dbReference type="STRING" id="246437.L8Y6A4"/>
<evidence type="ECO:0000256" key="8">
    <source>
        <dbReference type="ARBA" id="ARBA00023289"/>
    </source>
</evidence>
<organism evidence="15 16">
    <name type="scientific">Tupaia chinensis</name>
    <name type="common">Chinese tree shrew</name>
    <name type="synonym">Tupaia belangeri chinensis</name>
    <dbReference type="NCBI Taxonomy" id="246437"/>
    <lineage>
        <taxon>Eukaryota</taxon>
        <taxon>Metazoa</taxon>
        <taxon>Chordata</taxon>
        <taxon>Craniata</taxon>
        <taxon>Vertebrata</taxon>
        <taxon>Euteleostomi</taxon>
        <taxon>Mammalia</taxon>
        <taxon>Eutheria</taxon>
        <taxon>Euarchontoglires</taxon>
        <taxon>Scandentia</taxon>
        <taxon>Tupaiidae</taxon>
        <taxon>Tupaia</taxon>
    </lineage>
</organism>
<evidence type="ECO:0000256" key="1">
    <source>
        <dbReference type="ARBA" id="ARBA00004444"/>
    </source>
</evidence>
<sequence length="273" mass="30054">MKLYSLSVLYKGEPKAMLLKAAYDVSSFSFFQRSSVQEFMTFTSQLIVERTAKGSRASLKEQEYLCHVYVRSDSLAGVVVADNEYPSRVAFTLLEKVLEEFSQEVDRIHWPRGSPASIEYTVLDRYLSTYQNPREADPMSKVQAELDETKIILHNTMESLLERGEKLDDLVSKSEVLGTQSKAFYKTVSTCLTLGRGTAASTGSACQLLVRGSCGVDGAVMDLGWCGPALDTNRSSLGKWAQDAPRVLEPSSKLTPCIPCALDVPLSLKALLG</sequence>
<dbReference type="InterPro" id="IPR011012">
    <property type="entry name" value="Longin-like_dom_sf"/>
</dbReference>
<dbReference type="InterPro" id="IPR045848">
    <property type="entry name" value="R-SNARE_YKT6"/>
</dbReference>
<evidence type="ECO:0000313" key="16">
    <source>
        <dbReference type="Proteomes" id="UP000011518"/>
    </source>
</evidence>
<dbReference type="SMART" id="SM01270">
    <property type="entry name" value="Longin"/>
    <property type="match status" value="1"/>
</dbReference>
<dbReference type="GO" id="GO:0005484">
    <property type="term" value="F:SNAP receptor activity"/>
    <property type="evidence" value="ECO:0007669"/>
    <property type="project" value="TreeGrafter"/>
</dbReference>
<keyword evidence="7" id="KW-0449">Lipoprotein</keyword>
<evidence type="ECO:0000256" key="10">
    <source>
        <dbReference type="ARBA" id="ARBA00025701"/>
    </source>
</evidence>
<dbReference type="FunCoup" id="L8Y6A4">
    <property type="interactions" value="2784"/>
</dbReference>
<evidence type="ECO:0000259" key="13">
    <source>
        <dbReference type="PROSITE" id="PS50859"/>
    </source>
</evidence>
<dbReference type="GO" id="GO:0015031">
    <property type="term" value="P:protein transport"/>
    <property type="evidence" value="ECO:0007669"/>
    <property type="project" value="UniProtKB-KW"/>
</dbReference>
<dbReference type="Proteomes" id="UP000011518">
    <property type="component" value="Unassembled WGS sequence"/>
</dbReference>
<keyword evidence="4" id="KW-0653">Protein transport</keyword>
<evidence type="ECO:0000256" key="4">
    <source>
        <dbReference type="ARBA" id="ARBA00022927"/>
    </source>
</evidence>
<dbReference type="EMBL" id="KB364953">
    <property type="protein sequence ID" value="ELV11802.1"/>
    <property type="molecule type" value="Genomic_DNA"/>
</dbReference>
<dbReference type="PANTHER" id="PTHR45806:SF1">
    <property type="entry name" value="SYNAPTOBREVIN HOMOLOG YKT6"/>
    <property type="match status" value="1"/>
</dbReference>
<reference evidence="16" key="2">
    <citation type="journal article" date="2013" name="Nat. Commun.">
        <title>Genome of the Chinese tree shrew.</title>
        <authorList>
            <person name="Fan Y."/>
            <person name="Huang Z.Y."/>
            <person name="Cao C.C."/>
            <person name="Chen C.S."/>
            <person name="Chen Y.X."/>
            <person name="Fan D.D."/>
            <person name="He J."/>
            <person name="Hou H.L."/>
            <person name="Hu L."/>
            <person name="Hu X.T."/>
            <person name="Jiang X.T."/>
            <person name="Lai R."/>
            <person name="Lang Y.S."/>
            <person name="Liang B."/>
            <person name="Liao S.G."/>
            <person name="Mu D."/>
            <person name="Ma Y.Y."/>
            <person name="Niu Y.Y."/>
            <person name="Sun X.Q."/>
            <person name="Xia J.Q."/>
            <person name="Xiao J."/>
            <person name="Xiong Z.Q."/>
            <person name="Xu L."/>
            <person name="Yang L."/>
            <person name="Zhang Y."/>
            <person name="Zhao W."/>
            <person name="Zhao X.D."/>
            <person name="Zheng Y.T."/>
            <person name="Zhou J.M."/>
            <person name="Zhu Y.B."/>
            <person name="Zhang G.J."/>
            <person name="Wang J."/>
            <person name="Yao Y.G."/>
        </authorList>
    </citation>
    <scope>NUCLEOTIDE SEQUENCE [LARGE SCALE GENOMIC DNA]</scope>
</reference>
<evidence type="ECO:0000256" key="2">
    <source>
        <dbReference type="ARBA" id="ARBA00008025"/>
    </source>
</evidence>
<evidence type="ECO:0000256" key="7">
    <source>
        <dbReference type="ARBA" id="ARBA00023288"/>
    </source>
</evidence>
<dbReference type="InterPro" id="IPR042855">
    <property type="entry name" value="V_SNARE_CC"/>
</dbReference>
<evidence type="ECO:0000256" key="3">
    <source>
        <dbReference type="ARBA" id="ARBA00022481"/>
    </source>
</evidence>
<evidence type="ECO:0000256" key="6">
    <source>
        <dbReference type="ARBA" id="ARBA00023139"/>
    </source>
</evidence>
<evidence type="ECO:0000313" key="15">
    <source>
        <dbReference type="EMBL" id="ELV11802.1"/>
    </source>
</evidence>
<comment type="similarity">
    <text evidence="2">Belongs to the synaptobrevin family.</text>
</comment>
<accession>L8Y6A4</accession>
<dbReference type="GO" id="GO:0006888">
    <property type="term" value="P:endoplasmic reticulum to Golgi vesicle-mediated transport"/>
    <property type="evidence" value="ECO:0007669"/>
    <property type="project" value="TreeGrafter"/>
</dbReference>
<evidence type="ECO:0000256" key="9">
    <source>
        <dbReference type="ARBA" id="ARBA00025256"/>
    </source>
</evidence>
<keyword evidence="4" id="KW-0813">Transport</keyword>
<dbReference type="GO" id="GO:0000139">
    <property type="term" value="C:Golgi membrane"/>
    <property type="evidence" value="ECO:0007669"/>
    <property type="project" value="UniProtKB-SubCell"/>
</dbReference>
<keyword evidence="16" id="KW-1185">Reference proteome</keyword>
<keyword evidence="12" id="KW-0175">Coiled coil</keyword>
<keyword evidence="6" id="KW-0564">Palmitate</keyword>
<comment type="subcellular location">
    <subcellularLocation>
        <location evidence="10">Cytoplasmic vesicle membrane</location>
        <topology evidence="10">Lipid-anchor</topology>
        <orientation evidence="10">Cytoplasmic side</orientation>
    </subcellularLocation>
    <subcellularLocation>
        <location evidence="1">Golgi apparatus membrane</location>
        <topology evidence="1">Lipid-anchor</topology>
        <orientation evidence="1">Cytoplasmic side</orientation>
    </subcellularLocation>
</comment>